<evidence type="ECO:0000313" key="10">
    <source>
        <dbReference type="Proteomes" id="UP000297716"/>
    </source>
</evidence>
<evidence type="ECO:0000256" key="5">
    <source>
        <dbReference type="ARBA" id="ARBA00023163"/>
    </source>
</evidence>
<keyword evidence="10" id="KW-1185">Reference proteome</keyword>
<comment type="similarity">
    <text evidence="2">Belongs to the transcriptional coactivator PC4 family.</text>
</comment>
<comment type="subcellular location">
    <subcellularLocation>
        <location evidence="1">Nucleus</location>
    </subcellularLocation>
</comment>
<protein>
    <recommendedName>
        <fullName evidence="8">Transcriptional coactivator p15 (PC4) C-terminal domain-containing protein</fullName>
    </recommendedName>
</protein>
<proteinExistence type="inferred from homology"/>
<evidence type="ECO:0000256" key="3">
    <source>
        <dbReference type="ARBA" id="ARBA00023015"/>
    </source>
</evidence>
<dbReference type="InterPro" id="IPR009044">
    <property type="entry name" value="ssDNA-bd_transcriptional_reg"/>
</dbReference>
<evidence type="ECO:0000256" key="7">
    <source>
        <dbReference type="SAM" id="MobiDB-lite"/>
    </source>
</evidence>
<dbReference type="GO" id="GO:0060261">
    <property type="term" value="P:positive regulation of transcription initiation by RNA polymerase II"/>
    <property type="evidence" value="ECO:0007669"/>
    <property type="project" value="InterPro"/>
</dbReference>
<keyword evidence="5" id="KW-0804">Transcription</keyword>
<evidence type="ECO:0000256" key="1">
    <source>
        <dbReference type="ARBA" id="ARBA00004123"/>
    </source>
</evidence>
<dbReference type="EMBL" id="SKBN01000262">
    <property type="protein sequence ID" value="TGJ79773.1"/>
    <property type="molecule type" value="Genomic_DNA"/>
</dbReference>
<comment type="caution">
    <text evidence="9">The sequence shown here is derived from an EMBL/GenBank/DDBJ whole genome shotgun (WGS) entry which is preliminary data.</text>
</comment>
<dbReference type="SUPFAM" id="SSF54447">
    <property type="entry name" value="ssDNA-binding transcriptional regulator domain"/>
    <property type="match status" value="1"/>
</dbReference>
<dbReference type="GO" id="GO:0005634">
    <property type="term" value="C:nucleus"/>
    <property type="evidence" value="ECO:0007669"/>
    <property type="project" value="UniProtKB-SubCell"/>
</dbReference>
<evidence type="ECO:0000256" key="4">
    <source>
        <dbReference type="ARBA" id="ARBA00023125"/>
    </source>
</evidence>
<dbReference type="InterPro" id="IPR003173">
    <property type="entry name" value="PC4_C"/>
</dbReference>
<feature type="region of interest" description="Disordered" evidence="7">
    <location>
        <begin position="112"/>
        <end position="159"/>
    </location>
</feature>
<accession>A0A4Z0YMC4</accession>
<feature type="region of interest" description="Disordered" evidence="7">
    <location>
        <begin position="1"/>
        <end position="49"/>
    </location>
</feature>
<dbReference type="OrthoDB" id="2505440at2759"/>
<keyword evidence="6" id="KW-0539">Nucleus</keyword>
<evidence type="ECO:0000256" key="2">
    <source>
        <dbReference type="ARBA" id="ARBA00009001"/>
    </source>
</evidence>
<dbReference type="InterPro" id="IPR045125">
    <property type="entry name" value="Sub1/Tcp4-like"/>
</dbReference>
<name>A0A4Z0YMC4_9PEZI</name>
<dbReference type="AlphaFoldDB" id="A0A4Z0YMC4"/>
<evidence type="ECO:0000259" key="8">
    <source>
        <dbReference type="Pfam" id="PF02229"/>
    </source>
</evidence>
<organism evidence="9 10">
    <name type="scientific">Xylaria hypoxylon</name>
    <dbReference type="NCBI Taxonomy" id="37992"/>
    <lineage>
        <taxon>Eukaryota</taxon>
        <taxon>Fungi</taxon>
        <taxon>Dikarya</taxon>
        <taxon>Ascomycota</taxon>
        <taxon>Pezizomycotina</taxon>
        <taxon>Sordariomycetes</taxon>
        <taxon>Xylariomycetidae</taxon>
        <taxon>Xylariales</taxon>
        <taxon>Xylariaceae</taxon>
        <taxon>Xylaria</taxon>
    </lineage>
</organism>
<feature type="domain" description="Transcriptional coactivator p15 (PC4) C-terminal" evidence="8">
    <location>
        <begin position="48"/>
        <end position="99"/>
    </location>
</feature>
<evidence type="ECO:0000256" key="6">
    <source>
        <dbReference type="ARBA" id="ARBA00023242"/>
    </source>
</evidence>
<dbReference type="Gene3D" id="2.30.31.10">
    <property type="entry name" value="Transcriptional Coactivator Pc4, Chain A"/>
    <property type="match status" value="1"/>
</dbReference>
<dbReference type="GO" id="GO:0003677">
    <property type="term" value="F:DNA binding"/>
    <property type="evidence" value="ECO:0007669"/>
    <property type="project" value="UniProtKB-KW"/>
</dbReference>
<dbReference type="Pfam" id="PF02229">
    <property type="entry name" value="PC4"/>
    <property type="match status" value="1"/>
</dbReference>
<dbReference type="Proteomes" id="UP000297716">
    <property type="component" value="Unassembled WGS sequence"/>
</dbReference>
<dbReference type="STRING" id="37992.A0A4Z0YMC4"/>
<sequence length="159" mass="17576">MGRVSKKRHVDEDAATGDEEVAQQNKRTKTKTTAEANPGKDDEGNSFWPLSATRRVVIQNFKGKNYINVREYYSDASGELKPGKKGIMLTLEQYDALLNAIPDLNAELQSKGHEVPDLVAKTPSAPAPKSTAKSPSKEQKRKKKKMNIEATSDEESESN</sequence>
<dbReference type="GO" id="GO:0003713">
    <property type="term" value="F:transcription coactivator activity"/>
    <property type="evidence" value="ECO:0007669"/>
    <property type="project" value="InterPro"/>
</dbReference>
<keyword evidence="4" id="KW-0238">DNA-binding</keyword>
<evidence type="ECO:0000313" key="9">
    <source>
        <dbReference type="EMBL" id="TGJ79773.1"/>
    </source>
</evidence>
<gene>
    <name evidence="9" type="ORF">E0Z10_g8992</name>
</gene>
<keyword evidence="3" id="KW-0805">Transcription regulation</keyword>
<reference evidence="9 10" key="1">
    <citation type="submission" date="2019-03" db="EMBL/GenBank/DDBJ databases">
        <title>Draft genome sequence of Xylaria hypoxylon DSM 108379, a ubiquitous saprotrophic-parasitic fungi on hardwood.</title>
        <authorList>
            <person name="Buettner E."/>
            <person name="Leonhardt S."/>
            <person name="Gebauer A.M."/>
            <person name="Liers C."/>
            <person name="Hofrichter M."/>
            <person name="Kellner H."/>
        </authorList>
    </citation>
    <scope>NUCLEOTIDE SEQUENCE [LARGE SCALE GENOMIC DNA]</scope>
    <source>
        <strain evidence="9 10">DSM 108379</strain>
    </source>
</reference>
<dbReference type="PANTHER" id="PTHR13215">
    <property type="entry name" value="RNA POLYMERASE II TRANSCRIPTIONAL COACTIVATOR"/>
    <property type="match status" value="1"/>
</dbReference>